<feature type="compositionally biased region" description="Basic and acidic residues" evidence="1">
    <location>
        <begin position="7"/>
        <end position="36"/>
    </location>
</feature>
<sequence>MNAKAMSDNKKGNDKKGGEKSNGGKKDGKTVEKDNKGGSNNNGKNSKKGGEKNEVPAMNPKMMGHGPNIGNGPLGAIQGLSTRRQAIQGMPAQISTKEMPRPPTPSSSESAQNLVLSEEARRSSSSSAVEGLPFVHTPMLATSLL</sequence>
<proteinExistence type="predicted"/>
<name>A0A5P1FM48_ASPOF</name>
<dbReference type="Gramene" id="ONK78039">
    <property type="protein sequence ID" value="ONK78039"/>
    <property type="gene ID" value="A4U43_C02F13560"/>
</dbReference>
<evidence type="ECO:0000256" key="1">
    <source>
        <dbReference type="SAM" id="MobiDB-lite"/>
    </source>
</evidence>
<dbReference type="AlphaFoldDB" id="A0A5P1FM48"/>
<keyword evidence="3" id="KW-1185">Reference proteome</keyword>
<feature type="region of interest" description="Disordered" evidence="1">
    <location>
        <begin position="1"/>
        <end position="77"/>
    </location>
</feature>
<evidence type="ECO:0000313" key="3">
    <source>
        <dbReference type="Proteomes" id="UP000243459"/>
    </source>
</evidence>
<protein>
    <submittedName>
        <fullName evidence="2">Uncharacterized protein</fullName>
    </submittedName>
</protein>
<gene>
    <name evidence="2" type="ORF">A4U43_C02F13560</name>
</gene>
<reference evidence="3" key="1">
    <citation type="journal article" date="2017" name="Nat. Commun.">
        <title>The asparagus genome sheds light on the origin and evolution of a young Y chromosome.</title>
        <authorList>
            <person name="Harkess A."/>
            <person name="Zhou J."/>
            <person name="Xu C."/>
            <person name="Bowers J.E."/>
            <person name="Van der Hulst R."/>
            <person name="Ayyampalayam S."/>
            <person name="Mercati F."/>
            <person name="Riccardi P."/>
            <person name="McKain M.R."/>
            <person name="Kakrana A."/>
            <person name="Tang H."/>
            <person name="Ray J."/>
            <person name="Groenendijk J."/>
            <person name="Arikit S."/>
            <person name="Mathioni S.M."/>
            <person name="Nakano M."/>
            <person name="Shan H."/>
            <person name="Telgmann-Rauber A."/>
            <person name="Kanno A."/>
            <person name="Yue Z."/>
            <person name="Chen H."/>
            <person name="Li W."/>
            <person name="Chen Y."/>
            <person name="Xu X."/>
            <person name="Zhang Y."/>
            <person name="Luo S."/>
            <person name="Chen H."/>
            <person name="Gao J."/>
            <person name="Mao Z."/>
            <person name="Pires J.C."/>
            <person name="Luo M."/>
            <person name="Kudrna D."/>
            <person name="Wing R.A."/>
            <person name="Meyers B.C."/>
            <person name="Yi K."/>
            <person name="Kong H."/>
            <person name="Lavrijsen P."/>
            <person name="Sunseri F."/>
            <person name="Falavigna A."/>
            <person name="Ye Y."/>
            <person name="Leebens-Mack J.H."/>
            <person name="Chen G."/>
        </authorList>
    </citation>
    <scope>NUCLEOTIDE SEQUENCE [LARGE SCALE GENOMIC DNA]</scope>
    <source>
        <strain evidence="3">cv. DH0086</strain>
    </source>
</reference>
<evidence type="ECO:0000313" key="2">
    <source>
        <dbReference type="EMBL" id="ONK78039.1"/>
    </source>
</evidence>
<dbReference type="Proteomes" id="UP000243459">
    <property type="component" value="Chromosome 2"/>
</dbReference>
<organism evidence="2 3">
    <name type="scientific">Asparagus officinalis</name>
    <name type="common">Garden asparagus</name>
    <dbReference type="NCBI Taxonomy" id="4686"/>
    <lineage>
        <taxon>Eukaryota</taxon>
        <taxon>Viridiplantae</taxon>
        <taxon>Streptophyta</taxon>
        <taxon>Embryophyta</taxon>
        <taxon>Tracheophyta</taxon>
        <taxon>Spermatophyta</taxon>
        <taxon>Magnoliopsida</taxon>
        <taxon>Liliopsida</taxon>
        <taxon>Asparagales</taxon>
        <taxon>Asparagaceae</taxon>
        <taxon>Asparagoideae</taxon>
        <taxon>Asparagus</taxon>
    </lineage>
</organism>
<feature type="region of interest" description="Disordered" evidence="1">
    <location>
        <begin position="93"/>
        <end position="145"/>
    </location>
</feature>
<dbReference type="EMBL" id="CM007382">
    <property type="protein sequence ID" value="ONK78039.1"/>
    <property type="molecule type" value="Genomic_DNA"/>
</dbReference>
<accession>A0A5P1FM48</accession>